<protein>
    <submittedName>
        <fullName evidence="2">Uncharacterized protein</fullName>
    </submittedName>
</protein>
<feature type="chain" id="PRO_5035891641" evidence="1">
    <location>
        <begin position="25"/>
        <end position="126"/>
    </location>
</feature>
<evidence type="ECO:0000313" key="2">
    <source>
        <dbReference type="EMBL" id="KAF8562016.1"/>
    </source>
</evidence>
<comment type="caution">
    <text evidence="2">The sequence shown here is derived from an EMBL/GenBank/DDBJ whole genome shotgun (WGS) entry which is preliminary data.</text>
</comment>
<organism evidence="2 3">
    <name type="scientific">Paragonimus westermani</name>
    <dbReference type="NCBI Taxonomy" id="34504"/>
    <lineage>
        <taxon>Eukaryota</taxon>
        <taxon>Metazoa</taxon>
        <taxon>Spiralia</taxon>
        <taxon>Lophotrochozoa</taxon>
        <taxon>Platyhelminthes</taxon>
        <taxon>Trematoda</taxon>
        <taxon>Digenea</taxon>
        <taxon>Plagiorchiida</taxon>
        <taxon>Troglotremata</taxon>
        <taxon>Troglotrematidae</taxon>
        <taxon>Paragonimus</taxon>
    </lineage>
</organism>
<dbReference type="AlphaFoldDB" id="A0A8T0D3J4"/>
<dbReference type="OrthoDB" id="10441779at2759"/>
<keyword evidence="1" id="KW-0732">Signal</keyword>
<evidence type="ECO:0000313" key="3">
    <source>
        <dbReference type="Proteomes" id="UP000699462"/>
    </source>
</evidence>
<name>A0A8T0D3J4_9TREM</name>
<gene>
    <name evidence="2" type="ORF">P879_09486</name>
</gene>
<dbReference type="Proteomes" id="UP000699462">
    <property type="component" value="Unassembled WGS sequence"/>
</dbReference>
<accession>A0A8T0D3J4</accession>
<feature type="signal peptide" evidence="1">
    <location>
        <begin position="1"/>
        <end position="24"/>
    </location>
</feature>
<proteinExistence type="predicted"/>
<keyword evidence="3" id="KW-1185">Reference proteome</keyword>
<sequence length="126" mass="14856">MDFLCESGLLIFFALLLKCTPPNSYVFRLFPFLLYQLEMALRHISLLELELQRQRCLTHEAQNARERQAERTRWEKRLAATLAELKQCQVNIGQLRAQMDNIDKTRTDKTQSQSQRGKYSFLVGYI</sequence>
<dbReference type="EMBL" id="JTDF01021304">
    <property type="protein sequence ID" value="KAF8562016.1"/>
    <property type="molecule type" value="Genomic_DNA"/>
</dbReference>
<reference evidence="2 3" key="1">
    <citation type="submission" date="2019-07" db="EMBL/GenBank/DDBJ databases">
        <title>Annotation for the trematode Paragonimus westermani.</title>
        <authorList>
            <person name="Choi Y.-J."/>
        </authorList>
    </citation>
    <scope>NUCLEOTIDE SEQUENCE [LARGE SCALE GENOMIC DNA]</scope>
    <source>
        <strain evidence="2">180907_Pwestermani</strain>
    </source>
</reference>
<evidence type="ECO:0000256" key="1">
    <source>
        <dbReference type="SAM" id="SignalP"/>
    </source>
</evidence>